<accession>A0ABM5P0G3</accession>
<feature type="transmembrane region" description="Helical" evidence="1">
    <location>
        <begin position="782"/>
        <end position="806"/>
    </location>
</feature>
<keyword evidence="1" id="KW-1133">Transmembrane helix</keyword>
<reference evidence="2 3" key="1">
    <citation type="journal article" date="2014" name="Genome Announc.">
        <title>Complete Genome Sequence of Mycoplasma ovis Strain Michigan, a Hemoplasma of Sheep with Two Distinct 16S rRNA Genes.</title>
        <authorList>
            <person name="Deshuillers P.L."/>
            <person name="Santos A.P."/>
            <person name="do Nascimento N.C."/>
            <person name="Hampel J.A."/>
            <person name="Bergin I.L."/>
            <person name="Dyson M.C."/>
            <person name="Messick J.B."/>
        </authorList>
    </citation>
    <scope>NUCLEOTIDE SEQUENCE [LARGE SCALE GENOMIC DNA]</scope>
    <source>
        <strain evidence="2 3">Michigan</strain>
    </source>
</reference>
<dbReference type="RefSeq" id="WP_024071054.1">
    <property type="nucleotide sequence ID" value="NC_023062.1"/>
</dbReference>
<organism evidence="2 3">
    <name type="scientific">Mycoplasma ovis str. Michigan</name>
    <dbReference type="NCBI Taxonomy" id="1415773"/>
    <lineage>
        <taxon>Bacteria</taxon>
        <taxon>Bacillati</taxon>
        <taxon>Mycoplasmatota</taxon>
        <taxon>Mollicutes</taxon>
        <taxon>Mycoplasmataceae</taxon>
        <taxon>Mycoplasma</taxon>
    </lineage>
</organism>
<evidence type="ECO:0000256" key="1">
    <source>
        <dbReference type="SAM" id="Phobius"/>
    </source>
</evidence>
<keyword evidence="3" id="KW-1185">Reference proteome</keyword>
<evidence type="ECO:0000313" key="2">
    <source>
        <dbReference type="EMBL" id="AHC39884.1"/>
    </source>
</evidence>
<protein>
    <submittedName>
        <fullName evidence="2">Uncharacterized protein</fullName>
    </submittedName>
</protein>
<proteinExistence type="predicted"/>
<evidence type="ECO:0000313" key="3">
    <source>
        <dbReference type="Proteomes" id="UP000018745"/>
    </source>
</evidence>
<sequence length="814" mass="94527">MSLKALYGLQSVLLATGRPTGDLLLDYNKIVAENQTKNKHYSGIYKDWIDAPKKLISPTKNELLIPVNLIIYDKYYHRISEWKYLDKYHYDKTVLVFDKKSYDAKKVNQGGIYKKHWLNNLVHSKNYHYLMASVYKYPQKKDSFNVNWISGGASSHSLRSILNLNLPQSVKGSFEMHKKIIELDQSFLMSPVISLFSGYWKNGELGKSNNVIQKVEYGNLKANSVQWSDLYHYDRGKNKTCSQLEESGDDELKVSRKRMSEGFDSQCGKINLLDFGSLFKQHQNRRIYSSGFVGYKYDYPAYWNTHTYFYSLGDWSLDKPSKYRVNKDNEERSLWFVDYDNVFVPEIKLSHEASRTARAPLGKRKFELSFYIDYKKVKDVKSFLKISTQLSFKLKFKYKAKDYEQKFTIKDVLKGNKFSFEEDTVLRRTNLGSFSNFELQVYSENSNIKLNSLGNKKEFSYKVNLSIVESRFSLIHGLLLDQEELKSMYYSELRKKEDLYKFFYLISRNAGNPNVKLIHLPKEWVNLLKVKLSGIDYSNSATLEYYDFIEGKTKKLELSNLLKLPTFDQEQYTRKDSVTSIEEIVSQQNSHKIGSYFWNKMKLQLKEKDLFNGTEKYVLQPKNARDKDISDWIDYYRGTEILVQGGSSDYLVKKENVVLDKSVHYSNYQKLFDISDRGKNEVGLNLSDFTFRKVFEDNNELEIEAEYNGHQGTKKVHTTEKVYEGVVFTGKARFKWNKNKTFDDSEDLLVGNRRTPIKYYSSDWSSARRSSNFGSDENGSSMVLPIAISSAGAGAGVIAGLGSLVFKKFKIALS</sequence>
<name>A0ABM5P0G3_9MOLU</name>
<gene>
    <name evidence="2" type="ORF">OVS_01335</name>
</gene>
<keyword evidence="1" id="KW-0472">Membrane</keyword>
<dbReference type="Proteomes" id="UP000018745">
    <property type="component" value="Chromosome"/>
</dbReference>
<keyword evidence="1" id="KW-0812">Transmembrane</keyword>
<dbReference type="EMBL" id="CP006935">
    <property type="protein sequence ID" value="AHC39884.1"/>
    <property type="molecule type" value="Genomic_DNA"/>
</dbReference>